<comment type="similarity">
    <text evidence="1">Belongs to the N(4)/N(6)-methyltransferase family.</text>
</comment>
<evidence type="ECO:0000256" key="2">
    <source>
        <dbReference type="ARBA" id="ARBA00011900"/>
    </source>
</evidence>
<dbReference type="Gene3D" id="3.40.50.150">
    <property type="entry name" value="Vaccinia Virus protein VP39"/>
    <property type="match status" value="1"/>
</dbReference>
<protein>
    <recommendedName>
        <fullName evidence="2">site-specific DNA-methyltransferase (adenine-specific)</fullName>
        <ecNumber evidence="2">2.1.1.72</ecNumber>
    </recommendedName>
</protein>
<evidence type="ECO:0000256" key="4">
    <source>
        <dbReference type="ARBA" id="ARBA00022679"/>
    </source>
</evidence>
<accession>A0ABD4KXV3</accession>
<dbReference type="AlphaFoldDB" id="A0ABD4KXV3"/>
<dbReference type="EMBL" id="RDOM01001140">
    <property type="protein sequence ID" value="MBF4275378.1"/>
    <property type="molecule type" value="Genomic_DNA"/>
</dbReference>
<dbReference type="GO" id="GO:0009007">
    <property type="term" value="F:site-specific DNA-methyltransferase (adenine-specific) activity"/>
    <property type="evidence" value="ECO:0007669"/>
    <property type="project" value="UniProtKB-EC"/>
</dbReference>
<dbReference type="GO" id="GO:0009307">
    <property type="term" value="P:DNA restriction-modification system"/>
    <property type="evidence" value="ECO:0007669"/>
    <property type="project" value="UniProtKB-KW"/>
</dbReference>
<evidence type="ECO:0000256" key="6">
    <source>
        <dbReference type="ARBA" id="ARBA00022747"/>
    </source>
</evidence>
<dbReference type="Pfam" id="PF13476">
    <property type="entry name" value="AAA_23"/>
    <property type="match status" value="1"/>
</dbReference>
<organism evidence="10 11">
    <name type="scientific">Vibrio anguillarum</name>
    <name type="common">Listonella anguillarum</name>
    <dbReference type="NCBI Taxonomy" id="55601"/>
    <lineage>
        <taxon>Bacteria</taxon>
        <taxon>Pseudomonadati</taxon>
        <taxon>Pseudomonadota</taxon>
        <taxon>Gammaproteobacteria</taxon>
        <taxon>Vibrionales</taxon>
        <taxon>Vibrionaceae</taxon>
        <taxon>Vibrio</taxon>
    </lineage>
</organism>
<dbReference type="GO" id="GO:0032259">
    <property type="term" value="P:methylation"/>
    <property type="evidence" value="ECO:0007669"/>
    <property type="project" value="UniProtKB-KW"/>
</dbReference>
<comment type="caution">
    <text evidence="10">The sequence shown here is derived from an EMBL/GenBank/DDBJ whole genome shotgun (WGS) entry which is preliminary data.</text>
</comment>
<dbReference type="Proteomes" id="UP000722957">
    <property type="component" value="Unassembled WGS sequence"/>
</dbReference>
<keyword evidence="10" id="KW-0540">Nuclease</keyword>
<name>A0ABD4KXV3_VIBAN</name>
<dbReference type="InterPro" id="IPR003356">
    <property type="entry name" value="DNA_methylase_A-5"/>
</dbReference>
<evidence type="ECO:0000313" key="11">
    <source>
        <dbReference type="Proteomes" id="UP000722957"/>
    </source>
</evidence>
<dbReference type="Gene3D" id="3.40.50.300">
    <property type="entry name" value="P-loop containing nucleotide triphosphate hydrolases"/>
    <property type="match status" value="1"/>
</dbReference>
<keyword evidence="3" id="KW-0489">Methyltransferase</keyword>
<keyword evidence="4" id="KW-0808">Transferase</keyword>
<dbReference type="SUPFAM" id="SSF53335">
    <property type="entry name" value="S-adenosyl-L-methionine-dependent methyltransferases"/>
    <property type="match status" value="1"/>
</dbReference>
<evidence type="ECO:0000313" key="10">
    <source>
        <dbReference type="EMBL" id="MBF4275378.1"/>
    </source>
</evidence>
<feature type="domain" description="Rad50/SbcC-type AAA" evidence="9">
    <location>
        <begin position="129"/>
        <end position="208"/>
    </location>
</feature>
<evidence type="ECO:0000256" key="3">
    <source>
        <dbReference type="ARBA" id="ARBA00022603"/>
    </source>
</evidence>
<dbReference type="InterPro" id="IPR051537">
    <property type="entry name" value="DNA_Adenine_Mtase"/>
</dbReference>
<comment type="catalytic activity">
    <reaction evidence="7">
        <text>a 2'-deoxyadenosine in DNA + S-adenosyl-L-methionine = an N(6)-methyl-2'-deoxyadenosine in DNA + S-adenosyl-L-homocysteine + H(+)</text>
        <dbReference type="Rhea" id="RHEA:15197"/>
        <dbReference type="Rhea" id="RHEA-COMP:12418"/>
        <dbReference type="Rhea" id="RHEA-COMP:12419"/>
        <dbReference type="ChEBI" id="CHEBI:15378"/>
        <dbReference type="ChEBI" id="CHEBI:57856"/>
        <dbReference type="ChEBI" id="CHEBI:59789"/>
        <dbReference type="ChEBI" id="CHEBI:90615"/>
        <dbReference type="ChEBI" id="CHEBI:90616"/>
        <dbReference type="EC" id="2.1.1.72"/>
    </reaction>
</comment>
<evidence type="ECO:0000256" key="1">
    <source>
        <dbReference type="ARBA" id="ARBA00006594"/>
    </source>
</evidence>
<keyword evidence="6" id="KW-0680">Restriction system</keyword>
<evidence type="ECO:0000256" key="7">
    <source>
        <dbReference type="ARBA" id="ARBA00047942"/>
    </source>
</evidence>
<keyword evidence="10" id="KW-0378">Hydrolase</keyword>
<dbReference type="SUPFAM" id="SSF52540">
    <property type="entry name" value="P-loop containing nucleoside triphosphate hydrolases"/>
    <property type="match status" value="1"/>
</dbReference>
<keyword evidence="10" id="KW-0255">Endonuclease</keyword>
<reference evidence="10 11" key="1">
    <citation type="journal article" date="2021" name="PeerJ">
        <title>Analysis of 44 Vibrio anguillarum genomes reveals high genetic diversity.</title>
        <authorList>
            <person name="Hansen M.J."/>
            <person name="Dalsgaard I."/>
        </authorList>
    </citation>
    <scope>NUCLEOTIDE SEQUENCE [LARGE SCALE GENOMIC DNA]</scope>
    <source>
        <strain evidence="10 11">17-16730-2A</strain>
    </source>
</reference>
<sequence length="210" mass="22786">VGMSLGALTRTGSEAKVREYLVSQGVIEQVILLPKNIHYSTSIQTVLLVLNSGLENKNNRSVKFVDASLFYEPARGRNILSPDNINAIVEACENDGRFSISLPPRQIAERQFNLDPSLYVRKYLKVSEVTVSNFRGYTNFKVPMHPSLNVLVGENGAGKTSILEAVACGLGPFLTAMPDAKGKLIKKSDIHVSSSGVASYARIAIETTSS</sequence>
<dbReference type="InterPro" id="IPR027417">
    <property type="entry name" value="P-loop_NTPase"/>
</dbReference>
<dbReference type="Pfam" id="PF02384">
    <property type="entry name" value="N6_Mtase"/>
    <property type="match status" value="1"/>
</dbReference>
<dbReference type="InterPro" id="IPR029063">
    <property type="entry name" value="SAM-dependent_MTases_sf"/>
</dbReference>
<evidence type="ECO:0000259" key="8">
    <source>
        <dbReference type="Pfam" id="PF02384"/>
    </source>
</evidence>
<dbReference type="InterPro" id="IPR038729">
    <property type="entry name" value="Rad50/SbcC_AAA"/>
</dbReference>
<dbReference type="PANTHER" id="PTHR42933:SF3">
    <property type="entry name" value="TYPE I RESTRICTION ENZYME MJAVIII METHYLASE SUBUNIT"/>
    <property type="match status" value="1"/>
</dbReference>
<evidence type="ECO:0000259" key="9">
    <source>
        <dbReference type="Pfam" id="PF13476"/>
    </source>
</evidence>
<dbReference type="EC" id="2.1.1.72" evidence="2"/>
<feature type="non-terminal residue" evidence="10">
    <location>
        <position position="1"/>
    </location>
</feature>
<dbReference type="GO" id="GO:0004519">
    <property type="term" value="F:endonuclease activity"/>
    <property type="evidence" value="ECO:0007669"/>
    <property type="project" value="UniProtKB-KW"/>
</dbReference>
<proteinExistence type="inferred from homology"/>
<gene>
    <name evidence="10" type="ORF">EAY07_25910</name>
</gene>
<dbReference type="RefSeq" id="WP_194574424.1">
    <property type="nucleotide sequence ID" value="NZ_RDOM01001140.1"/>
</dbReference>
<dbReference type="PANTHER" id="PTHR42933">
    <property type="entry name" value="SLR6095 PROTEIN"/>
    <property type="match status" value="1"/>
</dbReference>
<keyword evidence="5" id="KW-0949">S-adenosyl-L-methionine</keyword>
<feature type="domain" description="DNA methylase adenine-specific" evidence="8">
    <location>
        <begin position="4"/>
        <end position="122"/>
    </location>
</feature>
<evidence type="ECO:0000256" key="5">
    <source>
        <dbReference type="ARBA" id="ARBA00022691"/>
    </source>
</evidence>
<feature type="non-terminal residue" evidence="10">
    <location>
        <position position="210"/>
    </location>
</feature>